<name>A0A1V3IKW7_9PAST</name>
<protein>
    <recommendedName>
        <fullName evidence="1">MoaF-like domain-containing protein</fullName>
    </recommendedName>
</protein>
<organism evidence="2 4">
    <name type="scientific">Rodentibacter trehalosifermentans</name>
    <dbReference type="NCBI Taxonomy" id="1908263"/>
    <lineage>
        <taxon>Bacteria</taxon>
        <taxon>Pseudomonadati</taxon>
        <taxon>Pseudomonadota</taxon>
        <taxon>Gammaproteobacteria</taxon>
        <taxon>Pasteurellales</taxon>
        <taxon>Pasteurellaceae</taxon>
        <taxon>Rodentibacter</taxon>
    </lineage>
</organism>
<gene>
    <name evidence="2" type="ORF">BKK51_12865</name>
    <name evidence="3" type="ORF">BKK52_13000</name>
</gene>
<dbReference type="InterPro" id="IPR053892">
    <property type="entry name" value="MoaF-like"/>
</dbReference>
<keyword evidence="5" id="KW-1185">Reference proteome</keyword>
<comment type="caution">
    <text evidence="2">The sequence shown here is derived from an EMBL/GenBank/DDBJ whole genome shotgun (WGS) entry which is preliminary data.</text>
</comment>
<dbReference type="OrthoDB" id="8780074at2"/>
<dbReference type="EMBL" id="MLHL01000113">
    <property type="protein sequence ID" value="OOF44753.1"/>
    <property type="molecule type" value="Genomic_DNA"/>
</dbReference>
<accession>A0A1V3IKW7</accession>
<dbReference type="EMBL" id="MLHK01000096">
    <property type="protein sequence ID" value="OOF42446.1"/>
    <property type="molecule type" value="Genomic_DNA"/>
</dbReference>
<evidence type="ECO:0000259" key="1">
    <source>
        <dbReference type="Pfam" id="PF22036"/>
    </source>
</evidence>
<dbReference type="Proteomes" id="UP000189161">
    <property type="component" value="Unassembled WGS sequence"/>
</dbReference>
<accession>A0A1V3IRF2</accession>
<dbReference type="Pfam" id="PF22036">
    <property type="entry name" value="MoaF_like"/>
    <property type="match status" value="1"/>
</dbReference>
<feature type="domain" description="MoaF-like" evidence="1">
    <location>
        <begin position="9"/>
        <end position="104"/>
    </location>
</feature>
<evidence type="ECO:0000313" key="2">
    <source>
        <dbReference type="EMBL" id="OOF42446.1"/>
    </source>
</evidence>
<reference evidence="4 5" key="1">
    <citation type="submission" date="2016-10" db="EMBL/GenBank/DDBJ databases">
        <title>Rodentibacter gen. nov. and new species.</title>
        <authorList>
            <person name="Christensen H."/>
        </authorList>
    </citation>
    <scope>NUCLEOTIDE SEQUENCE [LARGE SCALE GENOMIC DNA]</scope>
    <source>
        <strain evidence="2 4">H1983213011</strain>
        <strain evidence="3 5">H1987082031</strain>
    </source>
</reference>
<dbReference type="Gene3D" id="2.40.128.20">
    <property type="match status" value="1"/>
</dbReference>
<dbReference type="AlphaFoldDB" id="A0A1V3IKW7"/>
<evidence type="ECO:0000313" key="5">
    <source>
        <dbReference type="Proteomes" id="UP000189161"/>
    </source>
</evidence>
<dbReference type="InterPro" id="IPR012674">
    <property type="entry name" value="Calycin"/>
</dbReference>
<proteinExistence type="predicted"/>
<evidence type="ECO:0000313" key="3">
    <source>
        <dbReference type="EMBL" id="OOF44753.1"/>
    </source>
</evidence>
<sequence length="108" mass="12046">MAQSNYPAIGHIYEARFGDLAYHLDFKADGKTMEFTSIGNAAPVAEPVVTVEYTAKEVASGVFMVYWKEPDGSTVVHVEDFNQNKVFTNITLPNHDFLNLEGSFNLVR</sequence>
<evidence type="ECO:0000313" key="4">
    <source>
        <dbReference type="Proteomes" id="UP000188728"/>
    </source>
</evidence>
<dbReference type="RefSeq" id="WP_077414263.1">
    <property type="nucleotide sequence ID" value="NZ_MLHK01000096.1"/>
</dbReference>
<dbReference type="Proteomes" id="UP000188728">
    <property type="component" value="Unassembled WGS sequence"/>
</dbReference>